<dbReference type="InterPro" id="IPR027417">
    <property type="entry name" value="P-loop_NTPase"/>
</dbReference>
<evidence type="ECO:0000256" key="4">
    <source>
        <dbReference type="ARBA" id="ARBA00022840"/>
    </source>
</evidence>
<name>A0A382V4Q3_9ZZZZ</name>
<dbReference type="EMBL" id="UINC01149172">
    <property type="protein sequence ID" value="SVD41473.1"/>
    <property type="molecule type" value="Genomic_DNA"/>
</dbReference>
<dbReference type="GO" id="GO:0140359">
    <property type="term" value="F:ABC-type transporter activity"/>
    <property type="evidence" value="ECO:0007669"/>
    <property type="project" value="InterPro"/>
</dbReference>
<protein>
    <recommendedName>
        <fullName evidence="6">Wzt C-terminal domain-containing protein</fullName>
    </recommendedName>
</protein>
<dbReference type="PANTHER" id="PTHR46743">
    <property type="entry name" value="TEICHOIC ACIDS EXPORT ATP-BINDING PROTEIN TAGH"/>
    <property type="match status" value="1"/>
</dbReference>
<evidence type="ECO:0000313" key="5">
    <source>
        <dbReference type="EMBL" id="SVD41473.1"/>
    </source>
</evidence>
<keyword evidence="4" id="KW-0067">ATP-binding</keyword>
<accession>A0A382V4Q3</accession>
<dbReference type="Gene3D" id="3.40.50.300">
    <property type="entry name" value="P-loop containing nucleotide triphosphate hydrolases"/>
    <property type="match status" value="1"/>
</dbReference>
<dbReference type="AlphaFoldDB" id="A0A382V4Q3"/>
<keyword evidence="2" id="KW-0813">Transport</keyword>
<dbReference type="GO" id="GO:0016020">
    <property type="term" value="C:membrane"/>
    <property type="evidence" value="ECO:0007669"/>
    <property type="project" value="InterPro"/>
</dbReference>
<evidence type="ECO:0000256" key="2">
    <source>
        <dbReference type="ARBA" id="ARBA00022448"/>
    </source>
</evidence>
<dbReference type="PANTHER" id="PTHR46743:SF2">
    <property type="entry name" value="TEICHOIC ACIDS EXPORT ATP-BINDING PROTEIN TAGH"/>
    <property type="match status" value="1"/>
</dbReference>
<dbReference type="InterPro" id="IPR015860">
    <property type="entry name" value="ABC_transpr_TagH-like"/>
</dbReference>
<dbReference type="SUPFAM" id="SSF52540">
    <property type="entry name" value="P-loop containing nucleoside triphosphate hydrolases"/>
    <property type="match status" value="1"/>
</dbReference>
<reference evidence="5" key="1">
    <citation type="submission" date="2018-05" db="EMBL/GenBank/DDBJ databases">
        <authorList>
            <person name="Lanie J.A."/>
            <person name="Ng W.-L."/>
            <person name="Kazmierczak K.M."/>
            <person name="Andrzejewski T.M."/>
            <person name="Davidsen T.M."/>
            <person name="Wayne K.J."/>
            <person name="Tettelin H."/>
            <person name="Glass J.I."/>
            <person name="Rusch D."/>
            <person name="Podicherti R."/>
            <person name="Tsui H.-C.T."/>
            <person name="Winkler M.E."/>
        </authorList>
    </citation>
    <scope>NUCLEOTIDE SEQUENCE</scope>
</reference>
<proteinExistence type="inferred from homology"/>
<sequence length="288" mass="32558">SPLIELGAGFHPEFSGRENVFINGQILGLSVAYLRKRYDEIVKFAGIEQFMDLPVRIYSSGMYMRLAFSVAVNVDPDILLIDEILGVGDSDFQQKCQKKLDEFKRKNKTIVIVTHALDIVKSWATRAIYLKNGEVVFDGSPAECINIYQTDVDSDQQREDSSGTTQIFTSFPKLESTVTWGQITQVEGQTVDEAFCQLLELNPEHPGLRMIFDLSNFSFGGHLVFRLLNTEENIILFEQNVSLNEPATESLSGTEHQFYHLECPDLSNLSQGEYLVQILSQTHNHHDT</sequence>
<comment type="similarity">
    <text evidence="1">Belongs to the ABC transporter superfamily.</text>
</comment>
<dbReference type="GO" id="GO:0005524">
    <property type="term" value="F:ATP binding"/>
    <property type="evidence" value="ECO:0007669"/>
    <property type="project" value="UniProtKB-KW"/>
</dbReference>
<gene>
    <name evidence="5" type="ORF">METZ01_LOCUS394327</name>
</gene>
<feature type="non-terminal residue" evidence="5">
    <location>
        <position position="1"/>
    </location>
</feature>
<evidence type="ECO:0008006" key="6">
    <source>
        <dbReference type="Google" id="ProtNLM"/>
    </source>
</evidence>
<dbReference type="InterPro" id="IPR050683">
    <property type="entry name" value="Bact_Polysacc_Export_ATP-bd"/>
</dbReference>
<feature type="non-terminal residue" evidence="5">
    <location>
        <position position="288"/>
    </location>
</feature>
<keyword evidence="3" id="KW-0547">Nucleotide-binding</keyword>
<evidence type="ECO:0000256" key="3">
    <source>
        <dbReference type="ARBA" id="ARBA00022741"/>
    </source>
</evidence>
<evidence type="ECO:0000256" key="1">
    <source>
        <dbReference type="ARBA" id="ARBA00005417"/>
    </source>
</evidence>
<organism evidence="5">
    <name type="scientific">marine metagenome</name>
    <dbReference type="NCBI Taxonomy" id="408172"/>
    <lineage>
        <taxon>unclassified sequences</taxon>
        <taxon>metagenomes</taxon>
        <taxon>ecological metagenomes</taxon>
    </lineage>
</organism>
<dbReference type="CDD" id="cd03220">
    <property type="entry name" value="ABC_KpsT_Wzt"/>
    <property type="match status" value="1"/>
</dbReference>